<comment type="catalytic activity">
    <reaction evidence="1">
        <text>Random hydrolysis of (1-&gt;4)-beta-D-mannosidic linkages in mannans, galactomannans and glucomannans.</text>
        <dbReference type="EC" id="3.2.1.78"/>
    </reaction>
</comment>
<comment type="subcellular location">
    <subcellularLocation>
        <location evidence="3">Secreted</location>
    </subcellularLocation>
</comment>
<evidence type="ECO:0000256" key="6">
    <source>
        <dbReference type="ARBA" id="ARBA00022525"/>
    </source>
</evidence>
<evidence type="ECO:0000256" key="11">
    <source>
        <dbReference type="ARBA" id="ARBA00033295"/>
    </source>
</evidence>
<comment type="similarity">
    <text evidence="4">Belongs to the glycosyl hydrolase 5 (cellulase A) family.</text>
</comment>
<dbReference type="Pfam" id="PF26410">
    <property type="entry name" value="GH5_mannosidase"/>
    <property type="match status" value="1"/>
</dbReference>
<evidence type="ECO:0000256" key="10">
    <source>
        <dbReference type="ARBA" id="ARBA00023295"/>
    </source>
</evidence>
<evidence type="ECO:0000256" key="9">
    <source>
        <dbReference type="ARBA" id="ARBA00023180"/>
    </source>
</evidence>
<dbReference type="Proteomes" id="UP001610334">
    <property type="component" value="Unassembled WGS sequence"/>
</dbReference>
<proteinExistence type="inferred from homology"/>
<dbReference type="PANTHER" id="PTHR31451">
    <property type="match status" value="1"/>
</dbReference>
<feature type="chain" id="PRO_5046656342" description="mannan endo-1,4-beta-mannosidase" evidence="12">
    <location>
        <begin position="18"/>
        <end position="436"/>
    </location>
</feature>
<protein>
    <recommendedName>
        <fullName evidence="5">mannan endo-1,4-beta-mannosidase</fullName>
        <ecNumber evidence="5">3.2.1.78</ecNumber>
    </recommendedName>
    <alternativeName>
        <fullName evidence="11">Endo-beta-1,4-mannanase F</fullName>
    </alternativeName>
</protein>
<keyword evidence="15" id="KW-1185">Reference proteome</keyword>
<dbReference type="InterPro" id="IPR045053">
    <property type="entry name" value="MAN-like"/>
</dbReference>
<dbReference type="Pfam" id="PF00734">
    <property type="entry name" value="CBM_1"/>
    <property type="match status" value="1"/>
</dbReference>
<evidence type="ECO:0000256" key="2">
    <source>
        <dbReference type="ARBA" id="ARBA00002993"/>
    </source>
</evidence>
<keyword evidence="10" id="KW-0326">Glycosidase</keyword>
<dbReference type="InterPro" id="IPR035971">
    <property type="entry name" value="CBD_sf"/>
</dbReference>
<evidence type="ECO:0000256" key="3">
    <source>
        <dbReference type="ARBA" id="ARBA00004613"/>
    </source>
</evidence>
<comment type="function">
    <text evidence="2">Endo-1,4-mannanase, a crucial enzyme for depolymerization of seed galactomannans and wood galactoglucomannans.</text>
</comment>
<dbReference type="SUPFAM" id="SSF51445">
    <property type="entry name" value="(Trans)glycosidases"/>
    <property type="match status" value="1"/>
</dbReference>
<keyword evidence="7 12" id="KW-0732">Signal</keyword>
<keyword evidence="6" id="KW-0964">Secreted</keyword>
<feature type="signal peptide" evidence="12">
    <location>
        <begin position="1"/>
        <end position="17"/>
    </location>
</feature>
<evidence type="ECO:0000256" key="12">
    <source>
        <dbReference type="SAM" id="SignalP"/>
    </source>
</evidence>
<dbReference type="PANTHER" id="PTHR31451:SF39">
    <property type="entry name" value="MANNAN ENDO-1,4-BETA-MANNOSIDASE 1"/>
    <property type="match status" value="1"/>
</dbReference>
<dbReference type="SUPFAM" id="SSF57180">
    <property type="entry name" value="Cellulose-binding domain"/>
    <property type="match status" value="1"/>
</dbReference>
<dbReference type="SMART" id="SM00236">
    <property type="entry name" value="fCBD"/>
    <property type="match status" value="1"/>
</dbReference>
<dbReference type="EMBL" id="JBFXLT010000133">
    <property type="protein sequence ID" value="KAL2807712.1"/>
    <property type="molecule type" value="Genomic_DNA"/>
</dbReference>
<dbReference type="EC" id="3.2.1.78" evidence="5"/>
<evidence type="ECO:0000313" key="14">
    <source>
        <dbReference type="EMBL" id="KAL2807712.1"/>
    </source>
</evidence>
<evidence type="ECO:0000313" key="15">
    <source>
        <dbReference type="Proteomes" id="UP001610334"/>
    </source>
</evidence>
<accession>A0ABR4GWX8</accession>
<evidence type="ECO:0000256" key="4">
    <source>
        <dbReference type="ARBA" id="ARBA00005641"/>
    </source>
</evidence>
<keyword evidence="9" id="KW-0325">Glycoprotein</keyword>
<evidence type="ECO:0000259" key="13">
    <source>
        <dbReference type="PROSITE" id="PS51164"/>
    </source>
</evidence>
<dbReference type="InterPro" id="IPR001547">
    <property type="entry name" value="Glyco_hydro_5"/>
</dbReference>
<reference evidence="14 15" key="1">
    <citation type="submission" date="2024-07" db="EMBL/GenBank/DDBJ databases">
        <title>Section-level genome sequencing and comparative genomics of Aspergillus sections Usti and Cavernicolus.</title>
        <authorList>
            <consortium name="Lawrence Berkeley National Laboratory"/>
            <person name="Nybo J.L."/>
            <person name="Vesth T.C."/>
            <person name="Theobald S."/>
            <person name="Frisvad J.C."/>
            <person name="Larsen T.O."/>
            <person name="Kjaerboelling I."/>
            <person name="Rothschild-Mancinelli K."/>
            <person name="Lyhne E.K."/>
            <person name="Kogle M.E."/>
            <person name="Barry K."/>
            <person name="Clum A."/>
            <person name="Na H."/>
            <person name="Ledsgaard L."/>
            <person name="Lin J."/>
            <person name="Lipzen A."/>
            <person name="Kuo A."/>
            <person name="Riley R."/>
            <person name="Mondo S."/>
            <person name="Labutti K."/>
            <person name="Haridas S."/>
            <person name="Pangalinan J."/>
            <person name="Salamov A.A."/>
            <person name="Simmons B.A."/>
            <person name="Magnuson J.K."/>
            <person name="Chen J."/>
            <person name="Drula E."/>
            <person name="Henrissat B."/>
            <person name="Wiebenga A."/>
            <person name="Lubbers R.J."/>
            <person name="Gomes A.C."/>
            <person name="Makela M.R."/>
            <person name="Stajich J."/>
            <person name="Grigoriev I.V."/>
            <person name="Mortensen U.H."/>
            <person name="De Vries R.P."/>
            <person name="Baker S.E."/>
            <person name="Andersen M.R."/>
        </authorList>
    </citation>
    <scope>NUCLEOTIDE SEQUENCE [LARGE SCALE GENOMIC DNA]</scope>
    <source>
        <strain evidence="14 15">CBS 588.65</strain>
    </source>
</reference>
<keyword evidence="8" id="KW-0378">Hydrolase</keyword>
<dbReference type="PROSITE" id="PS00562">
    <property type="entry name" value="CBM1_1"/>
    <property type="match status" value="1"/>
</dbReference>
<evidence type="ECO:0000256" key="1">
    <source>
        <dbReference type="ARBA" id="ARBA00001678"/>
    </source>
</evidence>
<evidence type="ECO:0000256" key="5">
    <source>
        <dbReference type="ARBA" id="ARBA00012706"/>
    </source>
</evidence>
<comment type="caution">
    <text evidence="14">The sequence shown here is derived from an EMBL/GenBank/DDBJ whole genome shotgun (WGS) entry which is preliminary data.</text>
</comment>
<name>A0ABR4GWX8_9EURO</name>
<dbReference type="InterPro" id="IPR000254">
    <property type="entry name" value="CBD"/>
</dbReference>
<dbReference type="InterPro" id="IPR017853">
    <property type="entry name" value="GH"/>
</dbReference>
<dbReference type="PROSITE" id="PS51164">
    <property type="entry name" value="CBM1_2"/>
    <property type="match status" value="1"/>
</dbReference>
<evidence type="ECO:0000256" key="7">
    <source>
        <dbReference type="ARBA" id="ARBA00022729"/>
    </source>
</evidence>
<sequence length="436" mass="47300">MKRLAFSLLSLVSAVSAQSGAYGQCGGNNWTGDTTCVSGYVCVYQNDWYSQCLPGAATSSTTMTTTASSTTRTTTTTTSTTRTTTLVPSSTDFPSANGLNFTIDGVTDYFAGSNSYWISMLTNDADVDLVLDHIAESGHKILRIWGFSDINTDPWSGQVWFQRHENGASTINTGADGLQRLDAVVNSAEQRGIKLIINFVNNWDDYGGMTAYLNAYGGTTKTDWYTNANIQAAYRTYIDAVVSRFIDSPAIFAWELANEPRCNGCDTSILYNWIADTSAYIKSLDPLHMVCIGDEGFGLEEGSDGSYPFAFGEGLDFAANLAIDTIDFGTFHLYPGSWGVSYDWGNLWATTHGAACAAAGKPCLFEEYGAPSDHCAIEVPWQTTAVGTTGIAGDLFWQWGDTLSSGQTHNDGNTIYYGSDEYTCMVTEHMERIAAR</sequence>
<evidence type="ECO:0000256" key="8">
    <source>
        <dbReference type="ARBA" id="ARBA00022801"/>
    </source>
</evidence>
<organism evidence="14 15">
    <name type="scientific">Aspergillus granulosus</name>
    <dbReference type="NCBI Taxonomy" id="176169"/>
    <lineage>
        <taxon>Eukaryota</taxon>
        <taxon>Fungi</taxon>
        <taxon>Dikarya</taxon>
        <taxon>Ascomycota</taxon>
        <taxon>Pezizomycotina</taxon>
        <taxon>Eurotiomycetes</taxon>
        <taxon>Eurotiomycetidae</taxon>
        <taxon>Eurotiales</taxon>
        <taxon>Aspergillaceae</taxon>
        <taxon>Aspergillus</taxon>
        <taxon>Aspergillus subgen. Nidulantes</taxon>
    </lineage>
</organism>
<feature type="domain" description="CBM1" evidence="13">
    <location>
        <begin position="17"/>
        <end position="53"/>
    </location>
</feature>
<gene>
    <name evidence="14" type="ORF">BJX63DRAFT_425163</name>
</gene>
<dbReference type="Gene3D" id="3.20.20.80">
    <property type="entry name" value="Glycosidases"/>
    <property type="match status" value="1"/>
</dbReference>